<proteinExistence type="predicted"/>
<evidence type="ECO:0000313" key="2">
    <source>
        <dbReference type="EMBL" id="WVZ24949.1"/>
    </source>
</evidence>
<gene>
    <name evidence="2" type="ORF">V8G54_003493</name>
</gene>
<dbReference type="GO" id="GO:0016740">
    <property type="term" value="F:transferase activity"/>
    <property type="evidence" value="ECO:0007669"/>
    <property type="project" value="UniProtKB-KW"/>
</dbReference>
<accession>A0AAQ3SE69</accession>
<name>A0AAQ3SE69_VIGMU</name>
<evidence type="ECO:0000313" key="3">
    <source>
        <dbReference type="Proteomes" id="UP001374535"/>
    </source>
</evidence>
<organism evidence="2 3">
    <name type="scientific">Vigna mungo</name>
    <name type="common">Black gram</name>
    <name type="synonym">Phaseolus mungo</name>
    <dbReference type="NCBI Taxonomy" id="3915"/>
    <lineage>
        <taxon>Eukaryota</taxon>
        <taxon>Viridiplantae</taxon>
        <taxon>Streptophyta</taxon>
        <taxon>Embryophyta</taxon>
        <taxon>Tracheophyta</taxon>
        <taxon>Spermatophyta</taxon>
        <taxon>Magnoliopsida</taxon>
        <taxon>eudicotyledons</taxon>
        <taxon>Gunneridae</taxon>
        <taxon>Pentapetalae</taxon>
        <taxon>rosids</taxon>
        <taxon>fabids</taxon>
        <taxon>Fabales</taxon>
        <taxon>Fabaceae</taxon>
        <taxon>Papilionoideae</taxon>
        <taxon>50 kb inversion clade</taxon>
        <taxon>NPAAA clade</taxon>
        <taxon>indigoferoid/millettioid clade</taxon>
        <taxon>Phaseoleae</taxon>
        <taxon>Vigna</taxon>
    </lineage>
</organism>
<keyword evidence="1" id="KW-0808">Transferase</keyword>
<dbReference type="InterPro" id="IPR051283">
    <property type="entry name" value="Sec_Metabolite_Acyltrans"/>
</dbReference>
<protein>
    <recommendedName>
        <fullName evidence="4">Shikimate O-hydroxycinnamoyltransferase</fullName>
    </recommendedName>
</protein>
<dbReference type="Proteomes" id="UP001374535">
    <property type="component" value="Chromosome 1"/>
</dbReference>
<evidence type="ECO:0000256" key="1">
    <source>
        <dbReference type="ARBA" id="ARBA00022679"/>
    </source>
</evidence>
<dbReference type="InterPro" id="IPR023213">
    <property type="entry name" value="CAT-like_dom_sf"/>
</dbReference>
<sequence>MENVRVISTTTIKASVPNNANSPHTVDLTPWDLQFLPTETIQKGLLFRNVKHTPFQIHHLQHSLSSTLAFFPPLAGRLAILRHHHSIVSSHILCNNAGALFVHAVAPNITVAHILQPKYVPLTVSSFFPINGVKNYEGTSQPLLAVQVTELVDGIFIALTVNHVVADGKSFWHFVNSWAEISRGSLQISKLPSLRRYFPDGIDHPIHFPFTEEEENQHSPNLKPEAPHERVFHFTKEKIAELKSKANAEANTDKISSLQALLTLLWRAVTRCKRVEPQENVHYVLFIGVWSRMVPALAEGYFGNSVIASIVTMKCGELLEGGIGKGALEMNRVISLQSGEKVKKQYESWVRRPRLLTLPSGVGGSNYLITSSSPRFKILDNDFGWGKAEAVGIGGGQHKRNGMITVFGGAEEGSIDIVATLPYLILEAMGDDAEFMDFQTQSFQNNLKIMEAVEVISTTTIKAPTHSIHNSPPKIHLTPFDLPYLTVESIQKGLLFGSPKDTAFHLNNLQHSLSSTLAFFPPIAGRLVILQHHDNIVSTHILCNNAGVLFVHAVAPNTTVAHILQPKYNPPIIRSFFPLNGVKNYKGTSDPLLAVQVTELVDGIFIALTFNHVVADGKSMWHFVNSWAEISRGSLQISKLPSFDRYFPDGIDHPMRFPFTKEEETQHSPNLKQQIPPERVFHFGKEKIAELKRKANAEANTDKISSLQALLTLLWLCVIRCRHVVLEEEISYVLAIGVGHRMVPPLAEGYFGNSVMFGVVTMKAGELLEGGLGKGALEMNQMIALHSHERIKNHYESWVRTPRLLKLFGDSLSTSSSPRFDFYGNDFGWGKPVAVRSGVANKSCGKISVFAGAEEGSIDIEVCLPFEILEALENDPDFMDAVSS</sequence>
<keyword evidence="3" id="KW-1185">Reference proteome</keyword>
<dbReference type="Pfam" id="PF02458">
    <property type="entry name" value="Transferase"/>
    <property type="match status" value="2"/>
</dbReference>
<dbReference type="PANTHER" id="PTHR31896">
    <property type="entry name" value="FAMILY REGULATORY PROTEIN, PUTATIVE (AFU_ORTHOLOGUE AFUA_3G14730)-RELATED"/>
    <property type="match status" value="1"/>
</dbReference>
<dbReference type="EMBL" id="CP144700">
    <property type="protein sequence ID" value="WVZ24949.1"/>
    <property type="molecule type" value="Genomic_DNA"/>
</dbReference>
<dbReference type="AlphaFoldDB" id="A0AAQ3SE69"/>
<dbReference type="Gene3D" id="3.30.559.10">
    <property type="entry name" value="Chloramphenicol acetyltransferase-like domain"/>
    <property type="match status" value="4"/>
</dbReference>
<reference evidence="2 3" key="1">
    <citation type="journal article" date="2023" name="Life. Sci Alliance">
        <title>Evolutionary insights into 3D genome organization and epigenetic landscape of Vigna mungo.</title>
        <authorList>
            <person name="Junaid A."/>
            <person name="Singh B."/>
            <person name="Bhatia S."/>
        </authorList>
    </citation>
    <scope>NUCLEOTIDE SEQUENCE [LARGE SCALE GENOMIC DNA]</scope>
    <source>
        <strain evidence="2">Urdbean</strain>
    </source>
</reference>
<evidence type="ECO:0008006" key="4">
    <source>
        <dbReference type="Google" id="ProtNLM"/>
    </source>
</evidence>
<dbReference type="PANTHER" id="PTHR31896:SF43">
    <property type="entry name" value="PROTEIN ENHANCED PSEUDOMONAS SUSCEPTIBILITY 1"/>
    <property type="match status" value="1"/>
</dbReference>